<reference evidence="4 5" key="2">
    <citation type="submission" date="2018-11" db="EMBL/GenBank/DDBJ databases">
        <authorList>
            <consortium name="Pathogen Informatics"/>
        </authorList>
    </citation>
    <scope>NUCLEOTIDE SEQUENCE [LARGE SCALE GENOMIC DNA]</scope>
    <source>
        <strain evidence="4">Dakar</strain>
        <strain evidence="5">Dakar, Senegal</strain>
    </source>
</reference>
<keyword evidence="2" id="KW-0067">ATP-binding</keyword>
<dbReference type="Pfam" id="PF00004">
    <property type="entry name" value="AAA"/>
    <property type="match status" value="1"/>
</dbReference>
<evidence type="ECO:0000313" key="6">
    <source>
        <dbReference type="WBParaSite" id="SCUD_0001594101-mRNA-1"/>
    </source>
</evidence>
<dbReference type="AlphaFoldDB" id="A0A183KLM4"/>
<keyword evidence="5" id="KW-1185">Reference proteome</keyword>
<evidence type="ECO:0000256" key="1">
    <source>
        <dbReference type="ARBA" id="ARBA00022741"/>
    </source>
</evidence>
<dbReference type="InterPro" id="IPR027417">
    <property type="entry name" value="P-loop_NTPase"/>
</dbReference>
<protein>
    <submittedName>
        <fullName evidence="6">ATPase_AAA_core domain-containing protein</fullName>
    </submittedName>
</protein>
<proteinExistence type="predicted"/>
<dbReference type="GO" id="GO:0005524">
    <property type="term" value="F:ATP binding"/>
    <property type="evidence" value="ECO:0007669"/>
    <property type="project" value="UniProtKB-KW"/>
</dbReference>
<dbReference type="EMBL" id="UZAK01038153">
    <property type="protein sequence ID" value="VDP60526.1"/>
    <property type="molecule type" value="Genomic_DNA"/>
</dbReference>
<gene>
    <name evidence="4" type="ORF">SCUD_LOCUS15938</name>
</gene>
<dbReference type="SUPFAM" id="SSF52540">
    <property type="entry name" value="P-loop containing nucleoside triphosphate hydrolases"/>
    <property type="match status" value="1"/>
</dbReference>
<dbReference type="STRING" id="6186.A0A183KLM4"/>
<dbReference type="GO" id="GO:0005741">
    <property type="term" value="C:mitochondrial outer membrane"/>
    <property type="evidence" value="ECO:0007669"/>
    <property type="project" value="TreeGrafter"/>
</dbReference>
<evidence type="ECO:0000313" key="4">
    <source>
        <dbReference type="EMBL" id="VDP60526.1"/>
    </source>
</evidence>
<accession>A0A183KLM4</accession>
<name>A0A183KLM4_9TREM</name>
<dbReference type="GO" id="GO:0016887">
    <property type="term" value="F:ATP hydrolysis activity"/>
    <property type="evidence" value="ECO:0007669"/>
    <property type="project" value="InterPro"/>
</dbReference>
<dbReference type="InterPro" id="IPR051701">
    <property type="entry name" value="Mito_OM_Translocase_MSP1"/>
</dbReference>
<evidence type="ECO:0000313" key="5">
    <source>
        <dbReference type="Proteomes" id="UP000279833"/>
    </source>
</evidence>
<dbReference type="Proteomes" id="UP000279833">
    <property type="component" value="Unassembled WGS sequence"/>
</dbReference>
<evidence type="ECO:0000259" key="3">
    <source>
        <dbReference type="Pfam" id="PF00004"/>
    </source>
</evidence>
<organism evidence="6">
    <name type="scientific">Schistosoma curassoni</name>
    <dbReference type="NCBI Taxonomy" id="6186"/>
    <lineage>
        <taxon>Eukaryota</taxon>
        <taxon>Metazoa</taxon>
        <taxon>Spiralia</taxon>
        <taxon>Lophotrochozoa</taxon>
        <taxon>Platyhelminthes</taxon>
        <taxon>Trematoda</taxon>
        <taxon>Digenea</taxon>
        <taxon>Strigeidida</taxon>
        <taxon>Schistosomatoidea</taxon>
        <taxon>Schistosomatidae</taxon>
        <taxon>Schistosoma</taxon>
    </lineage>
</organism>
<reference evidence="6" key="1">
    <citation type="submission" date="2016-06" db="UniProtKB">
        <authorList>
            <consortium name="WormBaseParasite"/>
        </authorList>
    </citation>
    <scope>IDENTIFICATION</scope>
</reference>
<dbReference type="GO" id="GO:0140570">
    <property type="term" value="P:extraction of mislocalized protein from mitochondrial outer membrane"/>
    <property type="evidence" value="ECO:0007669"/>
    <property type="project" value="TreeGrafter"/>
</dbReference>
<dbReference type="Gene3D" id="3.40.50.300">
    <property type="entry name" value="P-loop containing nucleotide triphosphate hydrolases"/>
    <property type="match status" value="1"/>
</dbReference>
<dbReference type="PANTHER" id="PTHR45644:SF3">
    <property type="entry name" value="FI08533P-RELATED"/>
    <property type="match status" value="1"/>
</dbReference>
<keyword evidence="1" id="KW-0547">Nucleotide-binding</keyword>
<evidence type="ECO:0000256" key="2">
    <source>
        <dbReference type="ARBA" id="ARBA00022840"/>
    </source>
</evidence>
<dbReference type="WBParaSite" id="SCUD_0001594101-mRNA-1">
    <property type="protein sequence ID" value="SCUD_0001594101-mRNA-1"/>
    <property type="gene ID" value="SCUD_0001594101"/>
</dbReference>
<dbReference type="InterPro" id="IPR003959">
    <property type="entry name" value="ATPase_AAA_core"/>
</dbReference>
<sequence length="203" mass="22755">MCTIVWNQSFPAPLGESFISTNPVEAPDIRFSFSHFRKHHTLRDKAAQEIFKAIGLKNVPKLNDYEVCVAVNLVDPQVLKTTWNSIGGLDSIIHEIKYGVLEPLRAKRLLSINSKLLQPPKGVLLYGPPGCGKTLLARAMAHAAHASFLNLQISTLVNMWYGETQKYVEATFSLAEKIQPTIIFIDELGKLIKLTYYMCIIKV</sequence>
<feature type="domain" description="ATPase AAA-type core" evidence="3">
    <location>
        <begin position="123"/>
        <end position="193"/>
    </location>
</feature>
<dbReference type="PANTHER" id="PTHR45644">
    <property type="entry name" value="AAA ATPASE, PUTATIVE (AFU_ORTHOLOGUE AFUA_2G12920)-RELATED-RELATED"/>
    <property type="match status" value="1"/>
</dbReference>